<feature type="domain" description="Trs120/TRAPPC9 TPR region" evidence="5">
    <location>
        <begin position="470"/>
        <end position="801"/>
    </location>
</feature>
<evidence type="ECO:0000313" key="10">
    <source>
        <dbReference type="Proteomes" id="UP000250266"/>
    </source>
</evidence>
<evidence type="ECO:0000259" key="4">
    <source>
        <dbReference type="Pfam" id="PF08626"/>
    </source>
</evidence>
<evidence type="ECO:0000256" key="3">
    <source>
        <dbReference type="SAM" id="MobiDB-lite"/>
    </source>
</evidence>
<feature type="domain" description="Trs120/TRAPPC9 N-terminal" evidence="4">
    <location>
        <begin position="5"/>
        <end position="428"/>
    </location>
</feature>
<dbReference type="PANTHER" id="PTHR21512:SF5">
    <property type="entry name" value="TRAFFICKING PROTEIN PARTICLE COMPLEX SUBUNIT 9"/>
    <property type="match status" value="1"/>
</dbReference>
<accession>A0A8E2EIU2</accession>
<dbReference type="Pfam" id="PF08626">
    <property type="entry name" value="TRAPPC9-Trs120"/>
    <property type="match status" value="1"/>
</dbReference>
<feature type="compositionally biased region" description="Low complexity" evidence="3">
    <location>
        <begin position="291"/>
        <end position="306"/>
    </location>
</feature>
<evidence type="ECO:0000259" key="8">
    <source>
        <dbReference type="Pfam" id="PF26283"/>
    </source>
</evidence>
<feature type="domain" description="Trs120/TRAPPC9 fourth Ig-like" evidence="8">
    <location>
        <begin position="1381"/>
        <end position="1526"/>
    </location>
</feature>
<evidence type="ECO:0000259" key="7">
    <source>
        <dbReference type="Pfam" id="PF26282"/>
    </source>
</evidence>
<protein>
    <submittedName>
        <fullName evidence="9">Hypercellular protein-like protein HypA</fullName>
    </submittedName>
</protein>
<name>A0A8E2EIU2_9PEZI</name>
<feature type="region of interest" description="Disordered" evidence="3">
    <location>
        <begin position="1179"/>
        <end position="1202"/>
    </location>
</feature>
<evidence type="ECO:0000256" key="2">
    <source>
        <dbReference type="ARBA" id="ARBA00023034"/>
    </source>
</evidence>
<evidence type="ECO:0000256" key="1">
    <source>
        <dbReference type="ARBA" id="ARBA00004555"/>
    </source>
</evidence>
<dbReference type="Pfam" id="PF26280">
    <property type="entry name" value="Ig_TRAPPC9-Trs120_2nd"/>
    <property type="match status" value="1"/>
</dbReference>
<dbReference type="Pfam" id="PF26282">
    <property type="entry name" value="Ig_TRAPPC9-Trs120_3rd"/>
    <property type="match status" value="1"/>
</dbReference>
<feature type="region of interest" description="Disordered" evidence="3">
    <location>
        <begin position="246"/>
        <end position="356"/>
    </location>
</feature>
<dbReference type="Pfam" id="PF26251">
    <property type="entry name" value="TPR_TRAPPC9-Trs120"/>
    <property type="match status" value="1"/>
</dbReference>
<dbReference type="PANTHER" id="PTHR21512">
    <property type="entry name" value="TRAFFICKING PROTEIN PARTICLE COMPLEX SUBUNIT 9"/>
    <property type="match status" value="1"/>
</dbReference>
<sequence length="1532" mass="168200">MAIDPLSPIAPARIRALLLPVGRIKRSSFLTFVDLLQPECMIRLGDISPDPRPDRNMFSPLAFPSGILLYELSTSLPLPSQLALSPFEQFREPLAVIGIADAKEYDWLSTAADTGGNDSGNGNGEPQMPDRHVTELAEAISDLREQFPRVYVHSLMMFDYSLPSRHPWLPEETIIVPPVAQLKTTTMKTFMCDLTAVLLAEMTTLARSLQGLPTIVSPNSRQGIASDNMSDNMAAEVAGGQLVRRNSQALSASRPDSPATIAPNRDHRMSMPVHLPSTSSIGTGALDDSRSTSPSTLGSGTPPATTFDEIPGIAPSNPLSRANSSASRTNTSAIRDSSRDRVSVHGFGSGSVSERARNKGRGRVGMVIGTLYMCAGRWQDALKELVESATRARAFSDHLWHAKGLENILVCLLLFAWTGMDFQIPQICYPIAEKTNNVKSPQHTPSSSLADVSTITVTKPTSHLVALQNLNTLLPDLIAMILNIYIRAANFAGEALPPLAFSECVIRLSKILAAMNLAGGSLNGEALQHLVLGTCLTPKQKLTITRITINPTRYEIASMIFRALPLPIEAASMTAIDRATIFAGIASVLSSLGLQRKKAIIMKEFISILIPGLVQARKVGAAEMGVHPAAGLAALNIASGGSSGAGALHLGDGEVENGIDSFLDLLCRVYGIPDSRPSSSDINGLFNEPRTNGEHNTASAGTTPDDPMEAFLERLAKSSSSRHFGNHHLKLDILRMCIKFCEALPDFQGVLHFTATLLRIAGPGTAPRPNSTQVFVSLARDEQIRLATNISRTVGAANQLGIQNIEAEYWDDFLVRGLHVIDAAHSRLLTQHRQSDLTSVSSRRNGPFIHNPFLRQPNSGVTERLIVANEQYGFVVTLQNPYDFEVEIEALKLAGDGVDFSASQRSLILGPYRTQKFSITGIAHTSGILRINGCIIKIKGCRERKFPIFAEPWRTESEAKMKNIGLQASSSLPSSRPVSGVSTSSQTTETGPLQYPTPMSLMMTVVPEQPMVVVSSISLPQSALMVLEGERKKFSITLHNVSQTTAVDFIHISFQDSATAAIQAAMTNKDLLPSELYEFEVQLAHYPTFRWCKKNDEDAISIKPGEKVSFDIEVVGRLRLTDGVVQFDYASLGRPRSEVRDRFFTRQLTVPVSITVNASIQLNRADIVPFSGDFAWSNQQRQSAGSSNPDTPVSSRLQSGSVEKGDNRFKSLLNRVGLRSNHDGHCMLLLDLRNAWPNPLSISIQVRENPVKDEREEDWRRAYTVHEIIQPGHVNRIVVMLPKLYLKDPYAPVPSLNPANQRQFVVSTSKISPEAERATREAFWYREELLKRIRGTWKEVGNGRQGDIELRVIRLSSRMVESVKLDDIMVEMCVVSDYGDTSDAVRQTGRSKFEVSVDEFLTLKTKIHNRSKKPIYPLLRLQPSLANLPHNVALDLDKRFSWSGVLQRKLPLLLPGQTVESELGFVALCSGIFDIGATVDETQLWRDEEDHRGSRPRSGTALLQGYVFSEPTLRSWHANEPCSVRAKHRGID</sequence>
<dbReference type="InterPro" id="IPR058568">
    <property type="entry name" value="Ig_TRAPPC9_Trs120_4th"/>
</dbReference>
<feature type="compositionally biased region" description="Low complexity" evidence="3">
    <location>
        <begin position="969"/>
        <end position="985"/>
    </location>
</feature>
<feature type="domain" description="Trs120/TRAPPC9 first Ig-like" evidence="6">
    <location>
        <begin position="815"/>
        <end position="1008"/>
    </location>
</feature>
<dbReference type="Pfam" id="PF26283">
    <property type="entry name" value="Ig_TRAPPC9-Trs120_4th"/>
    <property type="match status" value="1"/>
</dbReference>
<dbReference type="EMBL" id="KV744834">
    <property type="protein sequence ID" value="OCK84581.1"/>
    <property type="molecule type" value="Genomic_DNA"/>
</dbReference>
<dbReference type="GO" id="GO:0005802">
    <property type="term" value="C:trans-Golgi network"/>
    <property type="evidence" value="ECO:0007669"/>
    <property type="project" value="TreeGrafter"/>
</dbReference>
<dbReference type="OrthoDB" id="27962at2759"/>
<dbReference type="InterPro" id="IPR058563">
    <property type="entry name" value="Trs120_TRAPPC9_N"/>
</dbReference>
<keyword evidence="2" id="KW-0333">Golgi apparatus</keyword>
<keyword evidence="10" id="KW-1185">Reference proteome</keyword>
<dbReference type="InterPro" id="IPR058565">
    <property type="entry name" value="Ig_TRAPPC9_Trs120_1st"/>
</dbReference>
<proteinExistence type="predicted"/>
<feature type="compositionally biased region" description="Polar residues" evidence="3">
    <location>
        <begin position="1179"/>
        <end position="1201"/>
    </location>
</feature>
<dbReference type="InterPro" id="IPR058564">
    <property type="entry name" value="TPR_TRAPPC9_Trs120"/>
</dbReference>
<evidence type="ECO:0000259" key="6">
    <source>
        <dbReference type="Pfam" id="PF26254"/>
    </source>
</evidence>
<feature type="region of interest" description="Disordered" evidence="3">
    <location>
        <begin position="680"/>
        <end position="706"/>
    </location>
</feature>
<evidence type="ECO:0000313" key="9">
    <source>
        <dbReference type="EMBL" id="OCK84581.1"/>
    </source>
</evidence>
<feature type="compositionally biased region" description="Low complexity" evidence="3">
    <location>
        <begin position="344"/>
        <end position="353"/>
    </location>
</feature>
<comment type="subcellular location">
    <subcellularLocation>
        <location evidence="1">Golgi apparatus</location>
    </subcellularLocation>
</comment>
<feature type="domain" description="Trs120/TRAPPC9 third Ig-like" evidence="7">
    <location>
        <begin position="1160"/>
        <end position="1363"/>
    </location>
</feature>
<organism evidence="9 10">
    <name type="scientific">Lepidopterella palustris CBS 459.81</name>
    <dbReference type="NCBI Taxonomy" id="1314670"/>
    <lineage>
        <taxon>Eukaryota</taxon>
        <taxon>Fungi</taxon>
        <taxon>Dikarya</taxon>
        <taxon>Ascomycota</taxon>
        <taxon>Pezizomycotina</taxon>
        <taxon>Dothideomycetes</taxon>
        <taxon>Pleosporomycetidae</taxon>
        <taxon>Mytilinidiales</taxon>
        <taxon>Argynnaceae</taxon>
        <taxon>Lepidopterella</taxon>
    </lineage>
</organism>
<evidence type="ECO:0000259" key="5">
    <source>
        <dbReference type="Pfam" id="PF26251"/>
    </source>
</evidence>
<gene>
    <name evidence="9" type="ORF">K432DRAFT_288670</name>
</gene>
<dbReference type="InterPro" id="IPR058567">
    <property type="entry name" value="Ig_TRAPPC9_Trs120_3rd"/>
</dbReference>
<feature type="compositionally biased region" description="Low complexity" evidence="3">
    <location>
        <begin position="320"/>
        <end position="333"/>
    </location>
</feature>
<feature type="region of interest" description="Disordered" evidence="3">
    <location>
        <begin position="968"/>
        <end position="994"/>
    </location>
</feature>
<reference evidence="9 10" key="1">
    <citation type="journal article" date="2016" name="Nat. Commun.">
        <title>Ectomycorrhizal ecology is imprinted in the genome of the dominant symbiotic fungus Cenococcum geophilum.</title>
        <authorList>
            <consortium name="DOE Joint Genome Institute"/>
            <person name="Peter M."/>
            <person name="Kohler A."/>
            <person name="Ohm R.A."/>
            <person name="Kuo A."/>
            <person name="Krutzmann J."/>
            <person name="Morin E."/>
            <person name="Arend M."/>
            <person name="Barry K.W."/>
            <person name="Binder M."/>
            <person name="Choi C."/>
            <person name="Clum A."/>
            <person name="Copeland A."/>
            <person name="Grisel N."/>
            <person name="Haridas S."/>
            <person name="Kipfer T."/>
            <person name="LaButti K."/>
            <person name="Lindquist E."/>
            <person name="Lipzen A."/>
            <person name="Maire R."/>
            <person name="Meier B."/>
            <person name="Mihaltcheva S."/>
            <person name="Molinier V."/>
            <person name="Murat C."/>
            <person name="Poggeler S."/>
            <person name="Quandt C.A."/>
            <person name="Sperisen C."/>
            <person name="Tritt A."/>
            <person name="Tisserant E."/>
            <person name="Crous P.W."/>
            <person name="Henrissat B."/>
            <person name="Nehls U."/>
            <person name="Egli S."/>
            <person name="Spatafora J.W."/>
            <person name="Grigoriev I.V."/>
            <person name="Martin F.M."/>
        </authorList>
    </citation>
    <scope>NUCLEOTIDE SEQUENCE [LARGE SCALE GENOMIC DNA]</scope>
    <source>
        <strain evidence="9 10">CBS 459.81</strain>
    </source>
</reference>
<dbReference type="InterPro" id="IPR013935">
    <property type="entry name" value="Trs120_TRAPPC9"/>
</dbReference>
<dbReference type="Proteomes" id="UP000250266">
    <property type="component" value="Unassembled WGS sequence"/>
</dbReference>
<dbReference type="Pfam" id="PF26254">
    <property type="entry name" value="Ig_TRAPPC9-Trs120_1st"/>
    <property type="match status" value="1"/>
</dbReference>